<sequence length="223" mass="25443">MFLSRFQRLRNSKSRVVDTLVKEKVHKSWTACKETYFSTKETFENHKVVFTIATSIASVGTAWIGYSIRYMHHARVEKKLESIEKAMKDNKNIEQDELKKLVGYNVSLASCIATAGTTLVIGYALGWRGGRWFVNRKLDREKKKLKKLAMKASAPARWNPSLSNHLARLQPLRRQLRLPEKLKAGLQPLRRRLGLPEKLGKNSDALEDTAVTTISSKLHSLPK</sequence>
<keyword evidence="3" id="KW-1185">Reference proteome</keyword>
<gene>
    <name evidence="2" type="ORF">MKW94_014585</name>
</gene>
<proteinExistence type="predicted"/>
<comment type="caution">
    <text evidence="2">The sequence shown here is derived from an EMBL/GenBank/DDBJ whole genome shotgun (WGS) entry which is preliminary data.</text>
</comment>
<dbReference type="EMBL" id="JAJJMA010026553">
    <property type="protein sequence ID" value="MCL7023800.1"/>
    <property type="molecule type" value="Genomic_DNA"/>
</dbReference>
<dbReference type="PANTHER" id="PTHR36703:SF1">
    <property type="entry name" value="TRIACYLGLYCEROL LIPASE-LIKE PROTEIN"/>
    <property type="match status" value="1"/>
</dbReference>
<organism evidence="2 3">
    <name type="scientific">Papaver nudicaule</name>
    <name type="common">Iceland poppy</name>
    <dbReference type="NCBI Taxonomy" id="74823"/>
    <lineage>
        <taxon>Eukaryota</taxon>
        <taxon>Viridiplantae</taxon>
        <taxon>Streptophyta</taxon>
        <taxon>Embryophyta</taxon>
        <taxon>Tracheophyta</taxon>
        <taxon>Spermatophyta</taxon>
        <taxon>Magnoliopsida</taxon>
        <taxon>Ranunculales</taxon>
        <taxon>Papaveraceae</taxon>
        <taxon>Papaveroideae</taxon>
        <taxon>Papaver</taxon>
    </lineage>
</organism>
<evidence type="ECO:0000313" key="2">
    <source>
        <dbReference type="EMBL" id="MCL7023800.1"/>
    </source>
</evidence>
<evidence type="ECO:0000313" key="3">
    <source>
        <dbReference type="Proteomes" id="UP001177140"/>
    </source>
</evidence>
<reference evidence="2" key="1">
    <citation type="submission" date="2022-03" db="EMBL/GenBank/DDBJ databases">
        <title>A functionally conserved STORR gene fusion in Papaver species that diverged 16.8 million years ago.</title>
        <authorList>
            <person name="Catania T."/>
        </authorList>
    </citation>
    <scope>NUCLEOTIDE SEQUENCE</scope>
    <source>
        <strain evidence="2">S-191538</strain>
    </source>
</reference>
<feature type="transmembrane region" description="Helical" evidence="1">
    <location>
        <begin position="48"/>
        <end position="68"/>
    </location>
</feature>
<name>A0AA41RVN4_PAPNU</name>
<keyword evidence="1" id="KW-0472">Membrane</keyword>
<accession>A0AA41RVN4</accession>
<keyword evidence="1" id="KW-1133">Transmembrane helix</keyword>
<feature type="transmembrane region" description="Helical" evidence="1">
    <location>
        <begin position="106"/>
        <end position="127"/>
    </location>
</feature>
<protein>
    <submittedName>
        <fullName evidence="2">Uncharacterized protein</fullName>
    </submittedName>
</protein>
<dbReference type="AlphaFoldDB" id="A0AA41RVN4"/>
<keyword evidence="1" id="KW-0812">Transmembrane</keyword>
<dbReference type="PANTHER" id="PTHR36703">
    <property type="entry name" value="TRIACYLGLYCEROL LIPASE-LIKE PROTEIN"/>
    <property type="match status" value="1"/>
</dbReference>
<dbReference type="Proteomes" id="UP001177140">
    <property type="component" value="Unassembled WGS sequence"/>
</dbReference>
<evidence type="ECO:0000256" key="1">
    <source>
        <dbReference type="SAM" id="Phobius"/>
    </source>
</evidence>